<keyword evidence="6 9" id="KW-0418">Kinase</keyword>
<comment type="subcellular location">
    <subcellularLocation>
        <location evidence="1 9">Cytoplasm</location>
    </subcellularLocation>
</comment>
<dbReference type="InterPro" id="IPR000890">
    <property type="entry name" value="Aliphatic_acid_kin_short-chain"/>
</dbReference>
<keyword evidence="7 9" id="KW-0067">ATP-binding</keyword>
<dbReference type="GO" id="GO:0006083">
    <property type="term" value="P:acetate metabolic process"/>
    <property type="evidence" value="ECO:0007669"/>
    <property type="project" value="TreeGrafter"/>
</dbReference>
<comment type="similarity">
    <text evidence="2 9 10">Belongs to the acetokinase family.</text>
</comment>
<dbReference type="GO" id="GO:0005524">
    <property type="term" value="F:ATP binding"/>
    <property type="evidence" value="ECO:0007669"/>
    <property type="project" value="UniProtKB-KW"/>
</dbReference>
<gene>
    <name evidence="9 11" type="primary">buk</name>
    <name evidence="11" type="ORF">DFE_2476</name>
</gene>
<dbReference type="KEGG" id="dfl:DFE_2476"/>
<dbReference type="PANTHER" id="PTHR21060:SF3">
    <property type="entry name" value="BUTYRATE KINASE 2-RELATED"/>
    <property type="match status" value="1"/>
</dbReference>
<proteinExistence type="inferred from homology"/>
<dbReference type="EC" id="2.7.2.7" evidence="9"/>
<dbReference type="EMBL" id="AP017378">
    <property type="protein sequence ID" value="BBD09202.1"/>
    <property type="molecule type" value="Genomic_DNA"/>
</dbReference>
<reference evidence="11 12" key="1">
    <citation type="journal article" date="2018" name="Sci. Adv.">
        <title>Multi-heme cytochromes provide a pathway for survival in energy-limited environments.</title>
        <authorList>
            <person name="Deng X."/>
            <person name="Dohmae N."/>
            <person name="Nealson K.H."/>
            <person name="Hashimoto K."/>
            <person name="Okamoto A."/>
        </authorList>
    </citation>
    <scope>NUCLEOTIDE SEQUENCE [LARGE SCALE GENOMIC DNA]</scope>
    <source>
        <strain evidence="11 12">IS5</strain>
    </source>
</reference>
<dbReference type="OrthoDB" id="9771859at2"/>
<keyword evidence="12" id="KW-1185">Reference proteome</keyword>
<dbReference type="PRINTS" id="PR00471">
    <property type="entry name" value="ACETATEKNASE"/>
</dbReference>
<accession>A0A2Z6B124</accession>
<dbReference type="NCBIfam" id="NF002834">
    <property type="entry name" value="PRK03011.1-5"/>
    <property type="match status" value="1"/>
</dbReference>
<dbReference type="Gene3D" id="3.30.420.40">
    <property type="match status" value="2"/>
</dbReference>
<dbReference type="GO" id="GO:0008776">
    <property type="term" value="F:acetate kinase activity"/>
    <property type="evidence" value="ECO:0007669"/>
    <property type="project" value="TreeGrafter"/>
</dbReference>
<dbReference type="RefSeq" id="WP_126379975.1">
    <property type="nucleotide sequence ID" value="NZ_AP017378.1"/>
</dbReference>
<evidence type="ECO:0000256" key="3">
    <source>
        <dbReference type="ARBA" id="ARBA00022490"/>
    </source>
</evidence>
<dbReference type="SUPFAM" id="SSF53067">
    <property type="entry name" value="Actin-like ATPase domain"/>
    <property type="match status" value="2"/>
</dbReference>
<dbReference type="Pfam" id="PF00871">
    <property type="entry name" value="Acetate_kinase"/>
    <property type="match status" value="1"/>
</dbReference>
<evidence type="ECO:0000256" key="9">
    <source>
        <dbReference type="HAMAP-Rule" id="MF_00542"/>
    </source>
</evidence>
<dbReference type="Proteomes" id="UP000269883">
    <property type="component" value="Chromosome"/>
</dbReference>
<sequence>MTRTILTINPGSTSTKVVIFKGDKVVYDKELMHPRQELASLSSVAAQFPLRSHALTEALSEALAKAGKDGRNFDAVVGRGGLLAPLPGGTYSINHRMLDDLREARYGEHACNLGAPMALEIGQTWDIPAYVVDPPVTDEMVDKARLTGLPQVRRRSIFHALSQRGAARTAAARHGVDYAQGRFIVAHMGGGISIGAHREGQVVDVINALDGEGPMSPERCGSLPALEVLNLLDSGTYDSATLRHTILREGGLFAHLGTNDFREVTARMEGGDAKAQAVFQALSYGIAKHAASLMPALNGGKLTAVVLAGGMARSQMLTDELTRLLDWAGPVEIVTGLEEMQVMAQGALRVLEGQEAIKEYKG</sequence>
<name>A0A2Z6B124_9BACT</name>
<evidence type="ECO:0000256" key="7">
    <source>
        <dbReference type="ARBA" id="ARBA00022840"/>
    </source>
</evidence>
<evidence type="ECO:0000256" key="4">
    <source>
        <dbReference type="ARBA" id="ARBA00022679"/>
    </source>
</evidence>
<evidence type="ECO:0000256" key="6">
    <source>
        <dbReference type="ARBA" id="ARBA00022777"/>
    </source>
</evidence>
<dbReference type="HAMAP" id="MF_00542">
    <property type="entry name" value="Butyrate_kinase"/>
    <property type="match status" value="1"/>
</dbReference>
<dbReference type="InterPro" id="IPR023865">
    <property type="entry name" value="Aliphatic_acid_kinase_CS"/>
</dbReference>
<evidence type="ECO:0000313" key="11">
    <source>
        <dbReference type="EMBL" id="BBD09202.1"/>
    </source>
</evidence>
<dbReference type="GO" id="GO:0005737">
    <property type="term" value="C:cytoplasm"/>
    <property type="evidence" value="ECO:0007669"/>
    <property type="project" value="UniProtKB-SubCell"/>
</dbReference>
<keyword evidence="4 9" id="KW-0808">Transferase</keyword>
<dbReference type="PIRSF" id="PIRSF036458">
    <property type="entry name" value="Butyrate_kin"/>
    <property type="match status" value="1"/>
</dbReference>
<dbReference type="GO" id="GO:0047761">
    <property type="term" value="F:butyrate kinase activity"/>
    <property type="evidence" value="ECO:0007669"/>
    <property type="project" value="UniProtKB-UniRule"/>
</dbReference>
<evidence type="ECO:0000256" key="10">
    <source>
        <dbReference type="RuleBase" id="RU003835"/>
    </source>
</evidence>
<dbReference type="CDD" id="cd24011">
    <property type="entry name" value="ASKHA_NBD_BK"/>
    <property type="match status" value="1"/>
</dbReference>
<dbReference type="NCBIfam" id="TIGR02707">
    <property type="entry name" value="butyr_kinase"/>
    <property type="match status" value="1"/>
</dbReference>
<evidence type="ECO:0000256" key="1">
    <source>
        <dbReference type="ARBA" id="ARBA00004496"/>
    </source>
</evidence>
<protein>
    <recommendedName>
        <fullName evidence="9">Probable butyrate kinase</fullName>
        <shortName evidence="9">BK</shortName>
        <ecNumber evidence="9">2.7.2.7</ecNumber>
    </recommendedName>
    <alternativeName>
        <fullName evidence="9">Branched-chain carboxylic acid kinase</fullName>
    </alternativeName>
</protein>
<dbReference type="PROSITE" id="PS01075">
    <property type="entry name" value="ACETATE_KINASE_1"/>
    <property type="match status" value="1"/>
</dbReference>
<dbReference type="InterPro" id="IPR043129">
    <property type="entry name" value="ATPase_NBD"/>
</dbReference>
<evidence type="ECO:0000313" key="12">
    <source>
        <dbReference type="Proteomes" id="UP000269883"/>
    </source>
</evidence>
<dbReference type="InterPro" id="IPR011245">
    <property type="entry name" value="Butyrate_kin"/>
</dbReference>
<dbReference type="PROSITE" id="PS01076">
    <property type="entry name" value="ACETATE_KINASE_2"/>
    <property type="match status" value="1"/>
</dbReference>
<dbReference type="PANTHER" id="PTHR21060">
    <property type="entry name" value="ACETATE KINASE"/>
    <property type="match status" value="1"/>
</dbReference>
<organism evidence="11 12">
    <name type="scientific">Desulfovibrio ferrophilus</name>
    <dbReference type="NCBI Taxonomy" id="241368"/>
    <lineage>
        <taxon>Bacteria</taxon>
        <taxon>Pseudomonadati</taxon>
        <taxon>Thermodesulfobacteriota</taxon>
        <taxon>Desulfovibrionia</taxon>
        <taxon>Desulfovibrionales</taxon>
        <taxon>Desulfovibrionaceae</taxon>
        <taxon>Desulfovibrio</taxon>
    </lineage>
</organism>
<keyword evidence="5 9" id="KW-0547">Nucleotide-binding</keyword>
<dbReference type="AlphaFoldDB" id="A0A2Z6B124"/>
<evidence type="ECO:0000256" key="8">
    <source>
        <dbReference type="ARBA" id="ARBA00048596"/>
    </source>
</evidence>
<evidence type="ECO:0000256" key="2">
    <source>
        <dbReference type="ARBA" id="ARBA00008748"/>
    </source>
</evidence>
<keyword evidence="3 9" id="KW-0963">Cytoplasm</keyword>
<comment type="catalytic activity">
    <reaction evidence="8 9">
        <text>butanoate + ATP = butanoyl phosphate + ADP</text>
        <dbReference type="Rhea" id="RHEA:13585"/>
        <dbReference type="ChEBI" id="CHEBI:17968"/>
        <dbReference type="ChEBI" id="CHEBI:30616"/>
        <dbReference type="ChEBI" id="CHEBI:58079"/>
        <dbReference type="ChEBI" id="CHEBI:456216"/>
        <dbReference type="EC" id="2.7.2.7"/>
    </reaction>
</comment>
<evidence type="ECO:0000256" key="5">
    <source>
        <dbReference type="ARBA" id="ARBA00022741"/>
    </source>
</evidence>